<name>A0A918TW97_9BACT</name>
<feature type="transmembrane region" description="Helical" evidence="1">
    <location>
        <begin position="14"/>
        <end position="32"/>
    </location>
</feature>
<accession>A0A918TW97</accession>
<gene>
    <name evidence="2" type="ORF">GCM10007100_33380</name>
</gene>
<dbReference type="Proteomes" id="UP000644507">
    <property type="component" value="Unassembled WGS sequence"/>
</dbReference>
<keyword evidence="1" id="KW-1133">Transmembrane helix</keyword>
<proteinExistence type="predicted"/>
<reference evidence="2" key="1">
    <citation type="journal article" date="2014" name="Int. J. Syst. Evol. Microbiol.">
        <title>Complete genome sequence of Corynebacterium casei LMG S-19264T (=DSM 44701T), isolated from a smear-ripened cheese.</title>
        <authorList>
            <consortium name="US DOE Joint Genome Institute (JGI-PGF)"/>
            <person name="Walter F."/>
            <person name="Albersmeier A."/>
            <person name="Kalinowski J."/>
            <person name="Ruckert C."/>
        </authorList>
    </citation>
    <scope>NUCLEOTIDE SEQUENCE</scope>
    <source>
        <strain evidence="2">KCTC 12988</strain>
    </source>
</reference>
<sequence length="99" mass="11410">MEARTKSIAILNRGAFALLMILICVAVGVTVFPQWKELKRLEADLEATRAAEQDTLALEDQKNRELSALRQDLEFQELRGRDLLDLYRPGETIIRIRRD</sequence>
<dbReference type="AlphaFoldDB" id="A0A918TW97"/>
<dbReference type="EMBL" id="BMXI01000016">
    <property type="protein sequence ID" value="GHC63201.1"/>
    <property type="molecule type" value="Genomic_DNA"/>
</dbReference>
<evidence type="ECO:0000313" key="2">
    <source>
        <dbReference type="EMBL" id="GHC63201.1"/>
    </source>
</evidence>
<organism evidence="2 3">
    <name type="scientific">Roseibacillus persicicus</name>
    <dbReference type="NCBI Taxonomy" id="454148"/>
    <lineage>
        <taxon>Bacteria</taxon>
        <taxon>Pseudomonadati</taxon>
        <taxon>Verrucomicrobiota</taxon>
        <taxon>Verrucomicrobiia</taxon>
        <taxon>Verrucomicrobiales</taxon>
        <taxon>Verrucomicrobiaceae</taxon>
        <taxon>Roseibacillus</taxon>
    </lineage>
</organism>
<evidence type="ECO:0008006" key="4">
    <source>
        <dbReference type="Google" id="ProtNLM"/>
    </source>
</evidence>
<comment type="caution">
    <text evidence="2">The sequence shown here is derived from an EMBL/GenBank/DDBJ whole genome shotgun (WGS) entry which is preliminary data.</text>
</comment>
<keyword evidence="1" id="KW-0812">Transmembrane</keyword>
<reference evidence="2" key="2">
    <citation type="submission" date="2020-09" db="EMBL/GenBank/DDBJ databases">
        <authorList>
            <person name="Sun Q."/>
            <person name="Kim S."/>
        </authorList>
    </citation>
    <scope>NUCLEOTIDE SEQUENCE</scope>
    <source>
        <strain evidence="2">KCTC 12988</strain>
    </source>
</reference>
<protein>
    <recommendedName>
        <fullName evidence="4">Septum formation initiator</fullName>
    </recommendedName>
</protein>
<keyword evidence="3" id="KW-1185">Reference proteome</keyword>
<keyword evidence="1" id="KW-0472">Membrane</keyword>
<evidence type="ECO:0000256" key="1">
    <source>
        <dbReference type="SAM" id="Phobius"/>
    </source>
</evidence>
<evidence type="ECO:0000313" key="3">
    <source>
        <dbReference type="Proteomes" id="UP000644507"/>
    </source>
</evidence>